<keyword evidence="11 12" id="KW-0472">Membrane</keyword>
<feature type="transmembrane region" description="Helical" evidence="12">
    <location>
        <begin position="219"/>
        <end position="241"/>
    </location>
</feature>
<evidence type="ECO:0000256" key="5">
    <source>
        <dbReference type="ARBA" id="ARBA00022617"/>
    </source>
</evidence>
<evidence type="ECO:0000256" key="1">
    <source>
        <dbReference type="ARBA" id="ARBA00004651"/>
    </source>
</evidence>
<evidence type="ECO:0000256" key="2">
    <source>
        <dbReference type="ARBA" id="ARBA00009819"/>
    </source>
</evidence>
<comment type="caution">
    <text evidence="13">The sequence shown here is derived from an EMBL/GenBank/DDBJ whole genome shotgun (WGS) entry which is preliminary data.</text>
</comment>
<evidence type="ECO:0000256" key="6">
    <source>
        <dbReference type="ARBA" id="ARBA00022692"/>
    </source>
</evidence>
<comment type="subcellular location">
    <subcellularLocation>
        <location evidence="1">Cell membrane</location>
        <topology evidence="1">Multi-pass membrane protein</topology>
    </subcellularLocation>
</comment>
<gene>
    <name evidence="13" type="ORF">ACFFRH_12340</name>
</gene>
<feature type="transmembrane region" description="Helical" evidence="12">
    <location>
        <begin position="416"/>
        <end position="437"/>
    </location>
</feature>
<evidence type="ECO:0000256" key="12">
    <source>
        <dbReference type="PIRNR" id="PIRNR006446"/>
    </source>
</evidence>
<evidence type="ECO:0000256" key="8">
    <source>
        <dbReference type="ARBA" id="ARBA00022982"/>
    </source>
</evidence>
<sequence length="459" mass="50194">MDVLDLSRWQFGITTVYHFLFVPLTIGLSVIVAGLQTAWYRTRNPDHLRLTRFFGKLFLINFAMGVVTGIVQEFQFGMNWSAYSRFVGDVFGAPLAMEGLIAFFLESTFLGLWIFGWDKLSPRLHLAAIWLAALGTNISAYFILAANSWMQHPVGYRLNPAGGRAELTDIWAVLGNSTTLVTFPHVLFGAFVTAGAFVAGVSVWQLSRGREVAMFRGSARMAMVVTLVAAAGVALSGHWQAQIMTEQQPMKMAAAEALWDDETSAGFSLFAVGDVENGRNHVNVQIPYGLSLLATNTTDGRVEGVNDIQSRYEALYGPGDYRPVVGLAYWSFRLMIGFGVLAGLLALAGLWLTRRGRLPSGRWFHRLAVAGIGLPFLANSLGWIFTEMGRQPWTVFGVMRTAAAVSPGVDVTEVSITLAGFTLVYAALAVIEVRLLLKFIRIGPHEETEPAGAVPALTY</sequence>
<keyword evidence="5 12" id="KW-0349">Heme</keyword>
<keyword evidence="7 12" id="KW-0479">Metal-binding</keyword>
<accession>A0ABV5TF13</accession>
<comment type="similarity">
    <text evidence="2 12">Belongs to the cytochrome ubiquinol oxidase subunit 1 family.</text>
</comment>
<keyword evidence="9 12" id="KW-1133">Transmembrane helix</keyword>
<evidence type="ECO:0000313" key="14">
    <source>
        <dbReference type="Proteomes" id="UP001589610"/>
    </source>
</evidence>
<evidence type="ECO:0000256" key="9">
    <source>
        <dbReference type="ARBA" id="ARBA00022989"/>
    </source>
</evidence>
<dbReference type="RefSeq" id="WP_386156279.1">
    <property type="nucleotide sequence ID" value="NZ_JBHMBS010000005.1"/>
</dbReference>
<protein>
    <submittedName>
        <fullName evidence="13">Cytochrome ubiquinol oxidase subunit I</fullName>
    </submittedName>
</protein>
<evidence type="ECO:0000256" key="11">
    <source>
        <dbReference type="ARBA" id="ARBA00023136"/>
    </source>
</evidence>
<dbReference type="PIRSF" id="PIRSF006446">
    <property type="entry name" value="Cyt_quinol_oxidase_1"/>
    <property type="match status" value="1"/>
</dbReference>
<name>A0ABV5TF13_9ACTN</name>
<reference evidence="13 14" key="1">
    <citation type="submission" date="2024-09" db="EMBL/GenBank/DDBJ databases">
        <authorList>
            <person name="Sun Q."/>
            <person name="Mori K."/>
        </authorList>
    </citation>
    <scope>NUCLEOTIDE SEQUENCE [LARGE SCALE GENOMIC DNA]</scope>
    <source>
        <strain evidence="13 14">JCM 3028</strain>
    </source>
</reference>
<dbReference type="Proteomes" id="UP001589610">
    <property type="component" value="Unassembled WGS sequence"/>
</dbReference>
<feature type="transmembrane region" description="Helical" evidence="12">
    <location>
        <begin position="364"/>
        <end position="385"/>
    </location>
</feature>
<keyword evidence="3 12" id="KW-0813">Transport</keyword>
<keyword evidence="14" id="KW-1185">Reference proteome</keyword>
<proteinExistence type="inferred from homology"/>
<organism evidence="13 14">
    <name type="scientific">Streptosporangium vulgare</name>
    <dbReference type="NCBI Taxonomy" id="46190"/>
    <lineage>
        <taxon>Bacteria</taxon>
        <taxon>Bacillati</taxon>
        <taxon>Actinomycetota</taxon>
        <taxon>Actinomycetes</taxon>
        <taxon>Streptosporangiales</taxon>
        <taxon>Streptosporangiaceae</taxon>
        <taxon>Streptosporangium</taxon>
    </lineage>
</organism>
<evidence type="ECO:0000256" key="7">
    <source>
        <dbReference type="ARBA" id="ARBA00022723"/>
    </source>
</evidence>
<evidence type="ECO:0000256" key="3">
    <source>
        <dbReference type="ARBA" id="ARBA00022448"/>
    </source>
</evidence>
<feature type="transmembrane region" description="Helical" evidence="12">
    <location>
        <begin position="20"/>
        <end position="41"/>
    </location>
</feature>
<dbReference type="PANTHER" id="PTHR30365:SF15">
    <property type="entry name" value="CYTOCHROME BD UBIQUINOL OXIDASE SUBUNIT 1"/>
    <property type="match status" value="1"/>
</dbReference>
<dbReference type="PANTHER" id="PTHR30365">
    <property type="entry name" value="CYTOCHROME D UBIQUINOL OXIDASE"/>
    <property type="match status" value="1"/>
</dbReference>
<feature type="transmembrane region" description="Helical" evidence="12">
    <location>
        <begin position="91"/>
        <end position="115"/>
    </location>
</feature>
<keyword evidence="6 12" id="KW-0812">Transmembrane</keyword>
<evidence type="ECO:0000256" key="10">
    <source>
        <dbReference type="ARBA" id="ARBA00023004"/>
    </source>
</evidence>
<keyword evidence="4 12" id="KW-1003">Cell membrane</keyword>
<feature type="transmembrane region" description="Helical" evidence="12">
    <location>
        <begin position="186"/>
        <end position="207"/>
    </location>
</feature>
<evidence type="ECO:0000313" key="13">
    <source>
        <dbReference type="EMBL" id="MFB9676278.1"/>
    </source>
</evidence>
<feature type="transmembrane region" description="Helical" evidence="12">
    <location>
        <begin position="127"/>
        <end position="150"/>
    </location>
</feature>
<feature type="transmembrane region" description="Helical" evidence="12">
    <location>
        <begin position="53"/>
        <end position="71"/>
    </location>
</feature>
<evidence type="ECO:0000256" key="4">
    <source>
        <dbReference type="ARBA" id="ARBA00022475"/>
    </source>
</evidence>
<dbReference type="Pfam" id="PF01654">
    <property type="entry name" value="Cyt_bd_oxida_I"/>
    <property type="match status" value="1"/>
</dbReference>
<dbReference type="EMBL" id="JBHMBS010000005">
    <property type="protein sequence ID" value="MFB9676278.1"/>
    <property type="molecule type" value="Genomic_DNA"/>
</dbReference>
<feature type="transmembrane region" description="Helical" evidence="12">
    <location>
        <begin position="330"/>
        <end position="352"/>
    </location>
</feature>
<keyword evidence="8 12" id="KW-0249">Electron transport</keyword>
<dbReference type="InterPro" id="IPR002585">
    <property type="entry name" value="Cyt-d_ubiquinol_oxidase_su_1"/>
</dbReference>
<keyword evidence="10 12" id="KW-0408">Iron</keyword>